<feature type="compositionally biased region" description="Basic and acidic residues" evidence="1">
    <location>
        <begin position="48"/>
        <end position="60"/>
    </location>
</feature>
<dbReference type="EMBL" id="CP031357">
    <property type="protein sequence ID" value="AXK41572.1"/>
    <property type="molecule type" value="Genomic_DNA"/>
</dbReference>
<gene>
    <name evidence="3" type="ORF">DVR09_03830</name>
</gene>
<evidence type="ECO:0000256" key="1">
    <source>
        <dbReference type="SAM" id="MobiDB-lite"/>
    </source>
</evidence>
<dbReference type="GO" id="GO:0009279">
    <property type="term" value="C:cell outer membrane"/>
    <property type="evidence" value="ECO:0007669"/>
    <property type="project" value="InterPro"/>
</dbReference>
<dbReference type="RefSeq" id="WP_115415759.1">
    <property type="nucleotide sequence ID" value="NZ_CP031357.1"/>
</dbReference>
<feature type="region of interest" description="Disordered" evidence="1">
    <location>
        <begin position="20"/>
        <end position="68"/>
    </location>
</feature>
<proteinExistence type="predicted"/>
<accession>A0A345YCC0</accession>
<dbReference type="Pfam" id="PF05275">
    <property type="entry name" value="CopB"/>
    <property type="match status" value="1"/>
</dbReference>
<name>A0A345YCC0_9SPHN</name>
<evidence type="ECO:0000256" key="2">
    <source>
        <dbReference type="SAM" id="SignalP"/>
    </source>
</evidence>
<reference evidence="4" key="1">
    <citation type="submission" date="2018-07" db="EMBL/GenBank/DDBJ databases">
        <title>Genome sequence of Erythrobacter strain YH-07, an antagonistic bacterium isolated from Yellow Sea.</title>
        <authorList>
            <person name="Tang T."/>
            <person name="Liu Q."/>
            <person name="Sun X."/>
        </authorList>
    </citation>
    <scope>NUCLEOTIDE SEQUENCE [LARGE SCALE GENOMIC DNA]</scope>
    <source>
        <strain evidence="4">YH-07</strain>
    </source>
</reference>
<dbReference type="Proteomes" id="UP000254508">
    <property type="component" value="Chromosome"/>
</dbReference>
<dbReference type="InterPro" id="IPR007939">
    <property type="entry name" value="Cu-R_B_prcur"/>
</dbReference>
<protein>
    <submittedName>
        <fullName evidence="3">Copper resistance protein B</fullName>
    </submittedName>
</protein>
<dbReference type="GO" id="GO:0006878">
    <property type="term" value="P:intracellular copper ion homeostasis"/>
    <property type="evidence" value="ECO:0007669"/>
    <property type="project" value="InterPro"/>
</dbReference>
<dbReference type="AlphaFoldDB" id="A0A345YCC0"/>
<feature type="signal peptide" evidence="2">
    <location>
        <begin position="1"/>
        <end position="20"/>
    </location>
</feature>
<keyword evidence="2" id="KW-0732">Signal</keyword>
<evidence type="ECO:0000313" key="4">
    <source>
        <dbReference type="Proteomes" id="UP000254508"/>
    </source>
</evidence>
<dbReference type="KEGG" id="err:DVR09_03830"/>
<keyword evidence="4" id="KW-1185">Reference proteome</keyword>
<sequence>MIRAFFLLGTALAVGTSAMAQEQPHAAHTMPAPQSPQEQPAHDMSAMDVEKAASQDRAKDSAAQSGEMSAMDHAAMGHGTMAMDSAIPETAPPPEAFENPGFAADAFVGADVMAASRAEVIGEIRGPKVFWVQGDRLEYRARQGEDGYLFDLQGYYGGDLNKLWFKAEGEGAFGEDIESAELQALYSRAIAPFFDVQLGVKQDLTGPERTHLAVGIQGLVPYEFEVDAAAFLSTKGDLTARIEGELDQRITQRLILQPRAELSLAAQDIPELGVGAGLDSVELGVRLRYEFAREFAPYIGVDQEWKLGGSADFARLAGEDPSVTNYVVGIRFWF</sequence>
<dbReference type="GO" id="GO:0005507">
    <property type="term" value="F:copper ion binding"/>
    <property type="evidence" value="ECO:0007669"/>
    <property type="project" value="InterPro"/>
</dbReference>
<feature type="chain" id="PRO_5016617737" evidence="2">
    <location>
        <begin position="21"/>
        <end position="334"/>
    </location>
</feature>
<evidence type="ECO:0000313" key="3">
    <source>
        <dbReference type="EMBL" id="AXK41572.1"/>
    </source>
</evidence>
<dbReference type="OrthoDB" id="9778934at2"/>
<organism evidence="3 4">
    <name type="scientific">Erythrobacter aureus</name>
    <dbReference type="NCBI Taxonomy" id="2182384"/>
    <lineage>
        <taxon>Bacteria</taxon>
        <taxon>Pseudomonadati</taxon>
        <taxon>Pseudomonadota</taxon>
        <taxon>Alphaproteobacteria</taxon>
        <taxon>Sphingomonadales</taxon>
        <taxon>Erythrobacteraceae</taxon>
        <taxon>Erythrobacter/Porphyrobacter group</taxon>
        <taxon>Erythrobacter</taxon>
    </lineage>
</organism>